<dbReference type="OrthoDB" id="8005841at2"/>
<sequence length="110" mass="10729">MPAPLSRAVLIAAFGCTLSACQSSAPPPVAPVATAPAAAVAPLPTGTGCGPSVARTQAIVATDVKTGDLSAPVGTRFSADLSKAEAACSAGREGEAMSLLAAAKARYGYR</sequence>
<feature type="signal peptide" evidence="1">
    <location>
        <begin position="1"/>
        <end position="25"/>
    </location>
</feature>
<feature type="chain" id="PRO_5007819451" description="Lipoprotein" evidence="1">
    <location>
        <begin position="26"/>
        <end position="110"/>
    </location>
</feature>
<dbReference type="AlphaFoldDB" id="A0A160PEK6"/>
<reference evidence="2 3" key="1">
    <citation type="journal article" date="2016" name="Genome Announc.">
        <title>Complete Genome Sequence of Methylobacterium populi P-1M, Isolated from Pink-Pigmented Household Biofilm.</title>
        <authorList>
            <person name="Morohoshi T."/>
            <person name="Ikeda T."/>
        </authorList>
    </citation>
    <scope>NUCLEOTIDE SEQUENCE [LARGE SCALE GENOMIC DNA]</scope>
    <source>
        <strain evidence="2 3">P-1M</strain>
    </source>
</reference>
<dbReference type="EMBL" id="AP014809">
    <property type="protein sequence ID" value="BAU91569.1"/>
    <property type="molecule type" value="Genomic_DNA"/>
</dbReference>
<name>A0A160PEK6_9HYPH</name>
<evidence type="ECO:0000256" key="1">
    <source>
        <dbReference type="SAM" id="SignalP"/>
    </source>
</evidence>
<dbReference type="PROSITE" id="PS51257">
    <property type="entry name" value="PROKAR_LIPOPROTEIN"/>
    <property type="match status" value="1"/>
</dbReference>
<keyword evidence="1" id="KW-0732">Signal</keyword>
<gene>
    <name evidence="2" type="ORF">MPPM_2964</name>
</gene>
<evidence type="ECO:0008006" key="4">
    <source>
        <dbReference type="Google" id="ProtNLM"/>
    </source>
</evidence>
<organism evidence="2 3">
    <name type="scientific">Methylorubrum populi</name>
    <dbReference type="NCBI Taxonomy" id="223967"/>
    <lineage>
        <taxon>Bacteria</taxon>
        <taxon>Pseudomonadati</taxon>
        <taxon>Pseudomonadota</taxon>
        <taxon>Alphaproteobacteria</taxon>
        <taxon>Hyphomicrobiales</taxon>
        <taxon>Methylobacteriaceae</taxon>
        <taxon>Methylorubrum</taxon>
    </lineage>
</organism>
<dbReference type="RefSeq" id="WP_096485655.1">
    <property type="nucleotide sequence ID" value="NZ_AP014809.1"/>
</dbReference>
<evidence type="ECO:0000313" key="3">
    <source>
        <dbReference type="Proteomes" id="UP000218288"/>
    </source>
</evidence>
<proteinExistence type="predicted"/>
<accession>A0A160PEK6</accession>
<protein>
    <recommendedName>
        <fullName evidence="4">Lipoprotein</fullName>
    </recommendedName>
</protein>
<evidence type="ECO:0000313" key="2">
    <source>
        <dbReference type="EMBL" id="BAU91569.1"/>
    </source>
</evidence>
<dbReference type="Proteomes" id="UP000218288">
    <property type="component" value="Chromosome"/>
</dbReference>